<dbReference type="InterPro" id="IPR005144">
    <property type="entry name" value="ATP-cone_dom"/>
</dbReference>
<evidence type="ECO:0000256" key="4">
    <source>
        <dbReference type="ARBA" id="ARBA00022840"/>
    </source>
</evidence>
<dbReference type="Proteomes" id="UP000502260">
    <property type="component" value="Chromosome"/>
</dbReference>
<name>A0A6F8V8F3_9PROT</name>
<keyword evidence="5 8" id="KW-0805">Transcription regulation</keyword>
<evidence type="ECO:0000256" key="8">
    <source>
        <dbReference type="HAMAP-Rule" id="MF_00440"/>
    </source>
</evidence>
<evidence type="ECO:0000256" key="6">
    <source>
        <dbReference type="ARBA" id="ARBA00023125"/>
    </source>
</evidence>
<dbReference type="GO" id="GO:0005524">
    <property type="term" value="F:ATP binding"/>
    <property type="evidence" value="ECO:0007669"/>
    <property type="project" value="UniProtKB-UniRule"/>
</dbReference>
<dbReference type="PANTHER" id="PTHR30455:SF2">
    <property type="entry name" value="TRANSCRIPTIONAL REPRESSOR NRDR"/>
    <property type="match status" value="1"/>
</dbReference>
<keyword evidence="11" id="KW-1185">Reference proteome</keyword>
<keyword evidence="1 8" id="KW-0678">Repressor</keyword>
<dbReference type="EMBL" id="AP022853">
    <property type="protein sequence ID" value="BCB25600.1"/>
    <property type="molecule type" value="Genomic_DNA"/>
</dbReference>
<dbReference type="PROSITE" id="PS51161">
    <property type="entry name" value="ATP_CONE"/>
    <property type="match status" value="1"/>
</dbReference>
<dbReference type="AlphaFoldDB" id="A0A6F8V8F3"/>
<proteinExistence type="inferred from homology"/>
<dbReference type="Pfam" id="PF03477">
    <property type="entry name" value="ATP-cone"/>
    <property type="match status" value="1"/>
</dbReference>
<evidence type="ECO:0000256" key="7">
    <source>
        <dbReference type="ARBA" id="ARBA00023163"/>
    </source>
</evidence>
<organism evidence="10 11">
    <name type="scientific">Sulfurimicrobium lacus</name>
    <dbReference type="NCBI Taxonomy" id="2715678"/>
    <lineage>
        <taxon>Bacteria</taxon>
        <taxon>Pseudomonadati</taxon>
        <taxon>Pseudomonadota</taxon>
        <taxon>Betaproteobacteria</taxon>
        <taxon>Nitrosomonadales</taxon>
        <taxon>Sulfuricellaceae</taxon>
        <taxon>Sulfurimicrobium</taxon>
    </lineage>
</organism>
<dbReference type="InterPro" id="IPR055173">
    <property type="entry name" value="NrdR-like_N"/>
</dbReference>
<keyword evidence="8" id="KW-0862">Zinc</keyword>
<feature type="domain" description="ATP-cone" evidence="9">
    <location>
        <begin position="64"/>
        <end position="154"/>
    </location>
</feature>
<evidence type="ECO:0000256" key="5">
    <source>
        <dbReference type="ARBA" id="ARBA00023015"/>
    </source>
</evidence>
<accession>A0A6F8V8F3</accession>
<dbReference type="HAMAP" id="MF_00440">
    <property type="entry name" value="NrdR"/>
    <property type="match status" value="1"/>
</dbReference>
<evidence type="ECO:0000313" key="11">
    <source>
        <dbReference type="Proteomes" id="UP000502260"/>
    </source>
</evidence>
<dbReference type="PANTHER" id="PTHR30455">
    <property type="entry name" value="TRANSCRIPTIONAL REPRESSOR NRDR"/>
    <property type="match status" value="1"/>
</dbReference>
<keyword evidence="7 8" id="KW-0804">Transcription</keyword>
<dbReference type="GO" id="GO:0008270">
    <property type="term" value="F:zinc ion binding"/>
    <property type="evidence" value="ECO:0007669"/>
    <property type="project" value="UniProtKB-UniRule"/>
</dbReference>
<keyword evidence="2 8" id="KW-0547">Nucleotide-binding</keyword>
<dbReference type="GO" id="GO:0045892">
    <property type="term" value="P:negative regulation of DNA-templated transcription"/>
    <property type="evidence" value="ECO:0007669"/>
    <property type="project" value="UniProtKB-UniRule"/>
</dbReference>
<comment type="cofactor">
    <cofactor evidence="8">
        <name>Zn(2+)</name>
        <dbReference type="ChEBI" id="CHEBI:29105"/>
    </cofactor>
    <text evidence="8">Binds 1 zinc ion.</text>
</comment>
<keyword evidence="8" id="KW-0479">Metal-binding</keyword>
<reference evidence="11" key="1">
    <citation type="submission" date="2020-03" db="EMBL/GenBank/DDBJ databases">
        <title>Complete genome sequence of sulfur-oxidizing bacterium skT11.</title>
        <authorList>
            <person name="Kanda M."/>
            <person name="Kojima H."/>
            <person name="Fukui M."/>
        </authorList>
    </citation>
    <scope>NUCLEOTIDE SEQUENCE [LARGE SCALE GENOMIC DNA]</scope>
    <source>
        <strain evidence="11">skT11</strain>
    </source>
</reference>
<protein>
    <recommendedName>
        <fullName evidence="8">Transcriptional repressor NrdR</fullName>
    </recommendedName>
</protein>
<evidence type="ECO:0000256" key="3">
    <source>
        <dbReference type="ARBA" id="ARBA00022771"/>
    </source>
</evidence>
<dbReference type="NCBIfam" id="TIGR00244">
    <property type="entry name" value="transcriptional regulator NrdR"/>
    <property type="match status" value="1"/>
</dbReference>
<dbReference type="Pfam" id="PF22811">
    <property type="entry name" value="Zn_ribbon_NrdR"/>
    <property type="match status" value="1"/>
</dbReference>
<feature type="zinc finger region" evidence="8">
    <location>
        <begin position="18"/>
        <end position="49"/>
    </location>
</feature>
<keyword evidence="4 8" id="KW-0067">ATP-binding</keyword>
<dbReference type="KEGG" id="slac:SKTS_04860"/>
<evidence type="ECO:0000259" key="9">
    <source>
        <dbReference type="PROSITE" id="PS51161"/>
    </source>
</evidence>
<dbReference type="GO" id="GO:0003677">
    <property type="term" value="F:DNA binding"/>
    <property type="evidence" value="ECO:0007669"/>
    <property type="project" value="UniProtKB-KW"/>
</dbReference>
<comment type="similarity">
    <text evidence="8">Belongs to the NrdR family.</text>
</comment>
<gene>
    <name evidence="8 10" type="primary">nrdR</name>
    <name evidence="10" type="ORF">SKTS_04860</name>
</gene>
<evidence type="ECO:0000313" key="10">
    <source>
        <dbReference type="EMBL" id="BCB25600.1"/>
    </source>
</evidence>
<comment type="function">
    <text evidence="8">Negatively regulates transcription of bacterial ribonucleotide reductase nrd genes and operons by binding to NrdR-boxes.</text>
</comment>
<dbReference type="InterPro" id="IPR003796">
    <property type="entry name" value="RNR_NrdR-like"/>
</dbReference>
<keyword evidence="3 8" id="KW-0863">Zinc-finger</keyword>
<keyword evidence="6 8" id="KW-0238">DNA-binding</keyword>
<sequence length="164" mass="19120">MFLPLTPHSSPLTNQMKCPFCGADDTQVIDSRVSEEGDSVRRRRRCAGCEKRFTTYETAELRLPQVVKQNGSREEFRREKIRTSFMRALNKRPVSTNLVDSAIQHIEQKMLSLGEREVPSRQVGEMVMNELRKLDKVAYIRFASVYRSFEDVEDFRDAIRDLDK</sequence>
<evidence type="ECO:0000256" key="1">
    <source>
        <dbReference type="ARBA" id="ARBA00022491"/>
    </source>
</evidence>
<evidence type="ECO:0000256" key="2">
    <source>
        <dbReference type="ARBA" id="ARBA00022741"/>
    </source>
</evidence>